<feature type="region of interest" description="Disordered" evidence="1">
    <location>
        <begin position="1"/>
        <end position="20"/>
    </location>
</feature>
<gene>
    <name evidence="2" type="ORF">GCM10022295_89010</name>
</gene>
<protein>
    <submittedName>
        <fullName evidence="2">DUF4012 domain-containing protein</fullName>
    </submittedName>
</protein>
<reference evidence="3" key="1">
    <citation type="journal article" date="2019" name="Int. J. Syst. Evol. Microbiol.">
        <title>The Global Catalogue of Microorganisms (GCM) 10K type strain sequencing project: providing services to taxonomists for standard genome sequencing and annotation.</title>
        <authorList>
            <consortium name="The Broad Institute Genomics Platform"/>
            <consortium name="The Broad Institute Genome Sequencing Center for Infectious Disease"/>
            <person name="Wu L."/>
            <person name="Ma J."/>
        </authorList>
    </citation>
    <scope>NUCLEOTIDE SEQUENCE [LARGE SCALE GENOMIC DNA]</scope>
    <source>
        <strain evidence="3">JCM 17656</strain>
    </source>
</reference>
<sequence>MTMPKPRITFRGRPGDSRDARRAGLRFRGSRARIAMVAVVALPAAAAAWIGVTGWLAHSELLAARDDLNALRGSIGTSAVRGARATGAAGAPAESDQERLLRSAAAHASRAHDLTTGPAWFVAAGLPLVGGPFETVRGIAGASDRLASDVLQPLVRAVPRLSSAAGAGSVPTALAGLESEAPRFARAARVAAEVRADARRLPHSTWLPAADRGRAELSGQLDRLVPQTRDVAVAARVVPSMLGTHGPRRYFLAFQNIAEARGTGGLPGAFAVLRADRGKLSFEHFGNNTEIDVEAKVNLGAEFEAQYGYNGPQSLWANSNMSPHFPYAGRIWTSYWRAKTGRTLDGAIAIDPASLGMLLGATGPARLPDGSELTADNAVDLTERDSYAKYSDVTERKSFFVEAARAAAGKMTTAFDDPRLLPALLRAVHDVQRAGRLQVWSAHPGEQRLLEARPFGGALPDAPGPFAGLVLNNGAGTKLDYYLDRSLVWEPGACTDKGRAVTTTVTLTNRAPSSGLPHYVTQRVDAPPYRTRPGDNRLLVSYYAGTGAKLTRATVDGRPVQPIPGFERGHPVYTLDLELPRQSSRTLVLHLHEPEGDRPPTVLRQALVTPLKATVKPARPCGR</sequence>
<dbReference type="EMBL" id="BAABCE010000032">
    <property type="protein sequence ID" value="GAA3593722.1"/>
    <property type="molecule type" value="Genomic_DNA"/>
</dbReference>
<feature type="compositionally biased region" description="Low complexity" evidence="1">
    <location>
        <begin position="82"/>
        <end position="93"/>
    </location>
</feature>
<comment type="caution">
    <text evidence="2">The sequence shown here is derived from an EMBL/GenBank/DDBJ whole genome shotgun (WGS) entry which is preliminary data.</text>
</comment>
<evidence type="ECO:0000256" key="1">
    <source>
        <dbReference type="SAM" id="MobiDB-lite"/>
    </source>
</evidence>
<organism evidence="2 3">
    <name type="scientific">Streptomyces osmaniensis</name>
    <dbReference type="NCBI Taxonomy" id="593134"/>
    <lineage>
        <taxon>Bacteria</taxon>
        <taxon>Bacillati</taxon>
        <taxon>Actinomycetota</taxon>
        <taxon>Actinomycetes</taxon>
        <taxon>Kitasatosporales</taxon>
        <taxon>Streptomycetaceae</taxon>
        <taxon>Streptomyces</taxon>
    </lineage>
</organism>
<accession>A0ABP6Z0Q2</accession>
<keyword evidence="3" id="KW-1185">Reference proteome</keyword>
<dbReference type="InterPro" id="IPR025101">
    <property type="entry name" value="DUF4012"/>
</dbReference>
<evidence type="ECO:0000313" key="3">
    <source>
        <dbReference type="Proteomes" id="UP001500707"/>
    </source>
</evidence>
<proteinExistence type="predicted"/>
<name>A0ABP6Z0Q2_9ACTN</name>
<dbReference type="Pfam" id="PF13196">
    <property type="entry name" value="DUF4012"/>
    <property type="match status" value="1"/>
</dbReference>
<dbReference type="Proteomes" id="UP001500707">
    <property type="component" value="Unassembled WGS sequence"/>
</dbReference>
<feature type="region of interest" description="Disordered" evidence="1">
    <location>
        <begin position="82"/>
        <end position="104"/>
    </location>
</feature>
<evidence type="ECO:0000313" key="2">
    <source>
        <dbReference type="EMBL" id="GAA3593722.1"/>
    </source>
</evidence>